<evidence type="ECO:0000313" key="3">
    <source>
        <dbReference type="Proteomes" id="UP001497644"/>
    </source>
</evidence>
<gene>
    <name evidence="2" type="ORF">LPLAT_LOCUS3893</name>
</gene>
<evidence type="ECO:0000313" key="2">
    <source>
        <dbReference type="EMBL" id="CAL1677969.1"/>
    </source>
</evidence>
<dbReference type="Proteomes" id="UP001497644">
    <property type="component" value="Chromosome 13"/>
</dbReference>
<dbReference type="AlphaFoldDB" id="A0AAV2NES4"/>
<dbReference type="Pfam" id="PF00201">
    <property type="entry name" value="UDPGT"/>
    <property type="match status" value="1"/>
</dbReference>
<dbReference type="InterPro" id="IPR002213">
    <property type="entry name" value="UDP_glucos_trans"/>
</dbReference>
<sequence>MPNWFSPYTRRMSFLDRSINTTMVLPITKLAYRMLLSDELSCKIARSRKYFWHDLPDFDIFRFKISLILTNGREHGTSSHLAREDLRKSEVFIFRYRTQSHRLVDLQDYLDSHSGNGVIYFSLGSQIDPSTIPSQVFAALYRAFEQVPQQILWKCAKGRENDPAVGKR</sequence>
<dbReference type="Gene3D" id="3.40.50.2000">
    <property type="entry name" value="Glycogen Phosphorylase B"/>
    <property type="match status" value="1"/>
</dbReference>
<keyword evidence="1" id="KW-0808">Transferase</keyword>
<reference evidence="2" key="1">
    <citation type="submission" date="2024-04" db="EMBL/GenBank/DDBJ databases">
        <authorList>
            <consortium name="Molecular Ecology Group"/>
        </authorList>
    </citation>
    <scope>NUCLEOTIDE SEQUENCE</scope>
</reference>
<dbReference type="EMBL" id="OZ034836">
    <property type="protein sequence ID" value="CAL1677969.1"/>
    <property type="molecule type" value="Genomic_DNA"/>
</dbReference>
<organism evidence="2 3">
    <name type="scientific">Lasius platythorax</name>
    <dbReference type="NCBI Taxonomy" id="488582"/>
    <lineage>
        <taxon>Eukaryota</taxon>
        <taxon>Metazoa</taxon>
        <taxon>Ecdysozoa</taxon>
        <taxon>Arthropoda</taxon>
        <taxon>Hexapoda</taxon>
        <taxon>Insecta</taxon>
        <taxon>Pterygota</taxon>
        <taxon>Neoptera</taxon>
        <taxon>Endopterygota</taxon>
        <taxon>Hymenoptera</taxon>
        <taxon>Apocrita</taxon>
        <taxon>Aculeata</taxon>
        <taxon>Formicoidea</taxon>
        <taxon>Formicidae</taxon>
        <taxon>Formicinae</taxon>
        <taxon>Lasius</taxon>
        <taxon>Lasius</taxon>
    </lineage>
</organism>
<accession>A0AAV2NES4</accession>
<proteinExistence type="predicted"/>
<keyword evidence="3" id="KW-1185">Reference proteome</keyword>
<dbReference type="SUPFAM" id="SSF53756">
    <property type="entry name" value="UDP-Glycosyltransferase/glycogen phosphorylase"/>
    <property type="match status" value="1"/>
</dbReference>
<dbReference type="GO" id="GO:0008194">
    <property type="term" value="F:UDP-glycosyltransferase activity"/>
    <property type="evidence" value="ECO:0007669"/>
    <property type="project" value="InterPro"/>
</dbReference>
<protein>
    <submittedName>
        <fullName evidence="2">Uncharacterized protein</fullName>
    </submittedName>
</protein>
<evidence type="ECO:0000256" key="1">
    <source>
        <dbReference type="ARBA" id="ARBA00022679"/>
    </source>
</evidence>
<name>A0AAV2NES4_9HYME</name>